<sequence>MDRRSFIASCLTASLLGASSLMALTSNVSAQETDAQNPVPETPAAHENGAAEPFSFEQLTEAMRAKAGEAFTAPEADLPEAIAELTYDQHRAIRFRPDHALWQGEAPFELQAFHMGWLFKEPVRLYSVEEGAAKPIIFTGRDFEYRAPLDPSRFEDIVMTGEAGFRLHYPLNSPDVMDELVSFLGASYFRALGRDTLYGLSARGLAINTATANGEEFPRFTDFYIERPNRRSKELTVYAALDSESVTGAYRFVITPGRSTAMDVTARIFVRKDIERIGIAPMTSMFLFAENNDSAFDDYRGQVHDSDGLKIIRGNGDELWRSLNNPSDLATSFFAEETPRAFGLFQRDRDFGDYQDAGAHYEKRPSLLVEPVGDWGRGAVNLVEIPTKLEVNDNIVAFWVPEKQAKAGEQLEYAYRLTWGAIEEPSDKFARVVALRTGEGGVSGVENKDGLRKFVVDFEGQILRNLSPDSNIEAIVNVNGGEIVHSTVSRIETNGMWRLVIDLKPGGDKPVEMNAHLKLDDQRLSEIWSYQWRKTDDARS</sequence>
<evidence type="ECO:0000256" key="7">
    <source>
        <dbReference type="SAM" id="SignalP"/>
    </source>
</evidence>
<dbReference type="AlphaFoldDB" id="K2P2F5"/>
<dbReference type="UniPathway" id="UPA00637"/>
<proteinExistence type="inferred from homology"/>
<comment type="subcellular location">
    <subcellularLocation>
        <location evidence="1">Periplasm</location>
    </subcellularLocation>
</comment>
<dbReference type="GO" id="GO:0051274">
    <property type="term" value="P:beta-glucan biosynthetic process"/>
    <property type="evidence" value="ECO:0007669"/>
    <property type="project" value="TreeGrafter"/>
</dbReference>
<dbReference type="InterPro" id="IPR014438">
    <property type="entry name" value="Glucan_biosyn_MdoG/MdoD"/>
</dbReference>
<evidence type="ECO:0000259" key="8">
    <source>
        <dbReference type="Pfam" id="PF04349"/>
    </source>
</evidence>
<dbReference type="EMBL" id="AMSI01000010">
    <property type="protein sequence ID" value="EKF41541.1"/>
    <property type="molecule type" value="Genomic_DNA"/>
</dbReference>
<dbReference type="InterPro" id="IPR013783">
    <property type="entry name" value="Ig-like_fold"/>
</dbReference>
<comment type="pathway">
    <text evidence="2">Glycan metabolism; osmoregulated periplasmic glucan (OPG) biosynthesis.</text>
</comment>
<dbReference type="InterPro" id="IPR014718">
    <property type="entry name" value="GH-type_carb-bd"/>
</dbReference>
<dbReference type="PATRIC" id="fig|1231190.3.peg.3125"/>
<dbReference type="eggNOG" id="COG3131">
    <property type="taxonomic scope" value="Bacteria"/>
</dbReference>
<dbReference type="PIRSF" id="PIRSF006281">
    <property type="entry name" value="MdoG"/>
    <property type="match status" value="1"/>
</dbReference>
<evidence type="ECO:0000256" key="3">
    <source>
        <dbReference type="ARBA" id="ARBA00009284"/>
    </source>
</evidence>
<keyword evidence="6" id="KW-0574">Periplasm</keyword>
<evidence type="ECO:0000313" key="9">
    <source>
        <dbReference type="EMBL" id="EKF41541.1"/>
    </source>
</evidence>
<dbReference type="PANTHER" id="PTHR30504">
    <property type="entry name" value="GLUCANS BIOSYNTHESIS PROTEIN"/>
    <property type="match status" value="1"/>
</dbReference>
<dbReference type="Gene3D" id="2.70.98.10">
    <property type="match status" value="1"/>
</dbReference>
<dbReference type="Proteomes" id="UP000007374">
    <property type="component" value="Unassembled WGS sequence"/>
</dbReference>
<dbReference type="STRING" id="721133.SAMN05216176_11078"/>
<feature type="chain" id="PRO_5003866022" description="Glucans biosynthesis protein G" evidence="7">
    <location>
        <begin position="31"/>
        <end position="540"/>
    </location>
</feature>
<dbReference type="Pfam" id="PF04349">
    <property type="entry name" value="MdoG"/>
    <property type="match status" value="1"/>
</dbReference>
<dbReference type="SUPFAM" id="SSF74650">
    <property type="entry name" value="Galactose mutarotase-like"/>
    <property type="match status" value="1"/>
</dbReference>
<dbReference type="InterPro" id="IPR011013">
    <property type="entry name" value="Gal_mutarotase_sf_dom"/>
</dbReference>
<dbReference type="PANTHER" id="PTHR30504:SF4">
    <property type="entry name" value="GLUCANS BIOSYNTHESIS PROTEIN G"/>
    <property type="match status" value="1"/>
</dbReference>
<dbReference type="FunFam" id="2.70.98.10:FF:000001">
    <property type="entry name" value="Glucans biosynthesis protein G"/>
    <property type="match status" value="1"/>
</dbReference>
<dbReference type="Gene3D" id="2.60.40.10">
    <property type="entry name" value="Immunoglobulins"/>
    <property type="match status" value="1"/>
</dbReference>
<dbReference type="RefSeq" id="WP_009451195.1">
    <property type="nucleotide sequence ID" value="NZ_AMSI01000010.1"/>
</dbReference>
<feature type="signal peptide" evidence="7">
    <location>
        <begin position="1"/>
        <end position="30"/>
    </location>
</feature>
<evidence type="ECO:0000256" key="4">
    <source>
        <dbReference type="ARBA" id="ARBA00015376"/>
    </source>
</evidence>
<comment type="similarity">
    <text evidence="3">Belongs to the OpgD/OpgG family.</text>
</comment>
<dbReference type="GO" id="GO:0003824">
    <property type="term" value="F:catalytic activity"/>
    <property type="evidence" value="ECO:0007669"/>
    <property type="project" value="InterPro"/>
</dbReference>
<protein>
    <recommendedName>
        <fullName evidence="4">Glucans biosynthesis protein G</fullName>
    </recommendedName>
</protein>
<evidence type="ECO:0000256" key="2">
    <source>
        <dbReference type="ARBA" id="ARBA00005001"/>
    </source>
</evidence>
<name>K2P2F5_9HYPH</name>
<dbReference type="GO" id="GO:0030246">
    <property type="term" value="F:carbohydrate binding"/>
    <property type="evidence" value="ECO:0007669"/>
    <property type="project" value="InterPro"/>
</dbReference>
<dbReference type="InterPro" id="IPR007444">
    <property type="entry name" value="Glucan_biosyn_MdoG_C"/>
</dbReference>
<gene>
    <name evidence="9" type="ORF">NA8A_15071</name>
</gene>
<evidence type="ECO:0000256" key="1">
    <source>
        <dbReference type="ARBA" id="ARBA00004418"/>
    </source>
</evidence>
<evidence type="ECO:0000256" key="5">
    <source>
        <dbReference type="ARBA" id="ARBA00022729"/>
    </source>
</evidence>
<feature type="domain" description="Glucan biosynthesis periplasmic MdoG C-terminal" evidence="8">
    <location>
        <begin position="54"/>
        <end position="532"/>
    </location>
</feature>
<organism evidence="9 10">
    <name type="scientific">Nitratireductor indicus C115</name>
    <dbReference type="NCBI Taxonomy" id="1231190"/>
    <lineage>
        <taxon>Bacteria</taxon>
        <taxon>Pseudomonadati</taxon>
        <taxon>Pseudomonadota</taxon>
        <taxon>Alphaproteobacteria</taxon>
        <taxon>Hyphomicrobiales</taxon>
        <taxon>Phyllobacteriaceae</taxon>
        <taxon>Nitratireductor</taxon>
    </lineage>
</organism>
<comment type="caution">
    <text evidence="9">The sequence shown here is derived from an EMBL/GenBank/DDBJ whole genome shotgun (WGS) entry which is preliminary data.</text>
</comment>
<accession>K2P2F5</accession>
<evidence type="ECO:0000256" key="6">
    <source>
        <dbReference type="ARBA" id="ARBA00022764"/>
    </source>
</evidence>
<dbReference type="InterPro" id="IPR014756">
    <property type="entry name" value="Ig_E-set"/>
</dbReference>
<dbReference type="GO" id="GO:0030288">
    <property type="term" value="C:outer membrane-bounded periplasmic space"/>
    <property type="evidence" value="ECO:0007669"/>
    <property type="project" value="TreeGrafter"/>
</dbReference>
<evidence type="ECO:0000313" key="10">
    <source>
        <dbReference type="Proteomes" id="UP000007374"/>
    </source>
</evidence>
<reference evidence="9 10" key="1">
    <citation type="journal article" date="2012" name="J. Bacteriol.">
        <title>Genome Sequence of Nitratireductor indicus Type Strain C115.</title>
        <authorList>
            <person name="Lai Q."/>
            <person name="Li G."/>
            <person name="Yu Z."/>
            <person name="Shao Z."/>
        </authorList>
    </citation>
    <scope>NUCLEOTIDE SEQUENCE [LARGE SCALE GENOMIC DNA]</scope>
    <source>
        <strain evidence="9 10">C115</strain>
    </source>
</reference>
<dbReference type="SUPFAM" id="SSF81296">
    <property type="entry name" value="E set domains"/>
    <property type="match status" value="1"/>
</dbReference>
<keyword evidence="10" id="KW-1185">Reference proteome</keyword>
<dbReference type="OrthoDB" id="9777817at2"/>
<keyword evidence="5 7" id="KW-0732">Signal</keyword>